<dbReference type="EMBL" id="BARW01042419">
    <property type="protein sequence ID" value="GAJ22209.1"/>
    <property type="molecule type" value="Genomic_DNA"/>
</dbReference>
<proteinExistence type="predicted"/>
<dbReference type="AlphaFoldDB" id="X1UXM0"/>
<feature type="non-terminal residue" evidence="1">
    <location>
        <position position="58"/>
    </location>
</feature>
<reference evidence="1" key="1">
    <citation type="journal article" date="2014" name="Front. Microbiol.">
        <title>High frequency of phylogenetically diverse reductive dehalogenase-homologous genes in deep subseafloor sedimentary metagenomes.</title>
        <authorList>
            <person name="Kawai M."/>
            <person name="Futagami T."/>
            <person name="Toyoda A."/>
            <person name="Takaki Y."/>
            <person name="Nishi S."/>
            <person name="Hori S."/>
            <person name="Arai W."/>
            <person name="Tsubouchi T."/>
            <person name="Morono Y."/>
            <person name="Uchiyama I."/>
            <person name="Ito T."/>
            <person name="Fujiyama A."/>
            <person name="Inagaki F."/>
            <person name="Takami H."/>
        </authorList>
    </citation>
    <scope>NUCLEOTIDE SEQUENCE</scope>
    <source>
        <strain evidence="1">Expedition CK06-06</strain>
    </source>
</reference>
<evidence type="ECO:0000313" key="1">
    <source>
        <dbReference type="EMBL" id="GAJ22209.1"/>
    </source>
</evidence>
<protein>
    <submittedName>
        <fullName evidence="1">Uncharacterized protein</fullName>
    </submittedName>
</protein>
<accession>X1UXM0</accession>
<gene>
    <name evidence="1" type="ORF">S12H4_62876</name>
</gene>
<name>X1UXM0_9ZZZZ</name>
<comment type="caution">
    <text evidence="1">The sequence shown here is derived from an EMBL/GenBank/DDBJ whole genome shotgun (WGS) entry which is preliminary data.</text>
</comment>
<organism evidence="1">
    <name type="scientific">marine sediment metagenome</name>
    <dbReference type="NCBI Taxonomy" id="412755"/>
    <lineage>
        <taxon>unclassified sequences</taxon>
        <taxon>metagenomes</taxon>
        <taxon>ecological metagenomes</taxon>
    </lineage>
</organism>
<sequence>MTTDYPDWSRLIQVIGSNVQIPIDVQSSYIMMPIDIQGQYVDLNVAITAKNIENIMIA</sequence>